<dbReference type="SUPFAM" id="SSF47592">
    <property type="entry name" value="SWIB/MDM2 domain"/>
    <property type="match status" value="1"/>
</dbReference>
<dbReference type="PROSITE" id="PS50890">
    <property type="entry name" value="PUA"/>
    <property type="match status" value="1"/>
</dbReference>
<dbReference type="Proteomes" id="UP000612746">
    <property type="component" value="Unassembled WGS sequence"/>
</dbReference>
<feature type="region of interest" description="Disordered" evidence="2">
    <location>
        <begin position="352"/>
        <end position="376"/>
    </location>
</feature>
<feature type="region of interest" description="Disordered" evidence="2">
    <location>
        <begin position="182"/>
        <end position="244"/>
    </location>
</feature>
<dbReference type="InterPro" id="IPR015947">
    <property type="entry name" value="PUA-like_sf"/>
</dbReference>
<dbReference type="InterPro" id="IPR048248">
    <property type="entry name" value="PUA_eIF2d-like"/>
</dbReference>
<evidence type="ECO:0000256" key="1">
    <source>
        <dbReference type="ARBA" id="ARBA00010359"/>
    </source>
</evidence>
<evidence type="ECO:0000256" key="2">
    <source>
        <dbReference type="SAM" id="MobiDB-lite"/>
    </source>
</evidence>
<dbReference type="Gene3D" id="3.30.780.10">
    <property type="entry name" value="SUI1-like domain"/>
    <property type="match status" value="1"/>
</dbReference>
<keyword evidence="6" id="KW-1185">Reference proteome</keyword>
<dbReference type="SUPFAM" id="SSF88697">
    <property type="entry name" value="PUA domain-like"/>
    <property type="match status" value="1"/>
</dbReference>
<comment type="caution">
    <text evidence="5">The sequence shown here is derived from an EMBL/GenBank/DDBJ whole genome shotgun (WGS) entry which is preliminary data.</text>
</comment>
<feature type="domain" description="DM2" evidence="4">
    <location>
        <begin position="385"/>
        <end position="469"/>
    </location>
</feature>
<dbReference type="Pfam" id="PF26292">
    <property type="entry name" value="PUA_elF2D"/>
    <property type="match status" value="1"/>
</dbReference>
<dbReference type="PROSITE" id="PS51925">
    <property type="entry name" value="SWIB_MDM2"/>
    <property type="match status" value="1"/>
</dbReference>
<dbReference type="InterPro" id="IPR057429">
    <property type="entry name" value="WH_eIF2D"/>
</dbReference>
<dbReference type="Gene3D" id="3.10.400.20">
    <property type="match status" value="1"/>
</dbReference>
<gene>
    <name evidence="5" type="ORF">INT44_004257</name>
</gene>
<dbReference type="Pfam" id="PF26291">
    <property type="entry name" value="SWIB_eIF2D"/>
    <property type="match status" value="1"/>
</dbReference>
<dbReference type="AlphaFoldDB" id="A0A8H7QBM3"/>
<dbReference type="SUPFAM" id="SSF55159">
    <property type="entry name" value="eIF1-like"/>
    <property type="match status" value="1"/>
</dbReference>
<dbReference type="CDD" id="cd21156">
    <property type="entry name" value="PUA_eIF2d-like"/>
    <property type="match status" value="1"/>
</dbReference>
<dbReference type="InterPro" id="IPR039759">
    <property type="entry name" value="eIF2D_SUI1"/>
</dbReference>
<feature type="compositionally biased region" description="Acidic residues" evidence="2">
    <location>
        <begin position="194"/>
        <end position="206"/>
    </location>
</feature>
<organism evidence="5 6">
    <name type="scientific">Umbelopsis vinacea</name>
    <dbReference type="NCBI Taxonomy" id="44442"/>
    <lineage>
        <taxon>Eukaryota</taxon>
        <taxon>Fungi</taxon>
        <taxon>Fungi incertae sedis</taxon>
        <taxon>Mucoromycota</taxon>
        <taxon>Mucoromycotina</taxon>
        <taxon>Umbelopsidomycetes</taxon>
        <taxon>Umbelopsidales</taxon>
        <taxon>Umbelopsidaceae</taxon>
        <taxon>Umbelopsis</taxon>
    </lineage>
</organism>
<dbReference type="PROSITE" id="PS50296">
    <property type="entry name" value="SUI1"/>
    <property type="match status" value="1"/>
</dbReference>
<dbReference type="InterPro" id="IPR058886">
    <property type="entry name" value="SWIB_eIF2D"/>
</dbReference>
<dbReference type="InterPro" id="IPR041366">
    <property type="entry name" value="Pre-PUA"/>
</dbReference>
<dbReference type="InterPro" id="IPR001950">
    <property type="entry name" value="SUI1"/>
</dbReference>
<feature type="compositionally biased region" description="Basic and acidic residues" evidence="2">
    <location>
        <begin position="217"/>
        <end position="240"/>
    </location>
</feature>
<dbReference type="Pfam" id="PF17832">
    <property type="entry name" value="Pre-PUA"/>
    <property type="match status" value="1"/>
</dbReference>
<dbReference type="GO" id="GO:0001731">
    <property type="term" value="P:formation of translation preinitiation complex"/>
    <property type="evidence" value="ECO:0007669"/>
    <property type="project" value="InterPro"/>
</dbReference>
<evidence type="ECO:0000259" key="3">
    <source>
        <dbReference type="PROSITE" id="PS50296"/>
    </source>
</evidence>
<accession>A0A8H7QBM3</accession>
<dbReference type="InterPro" id="IPR039757">
    <property type="entry name" value="EIF2D"/>
</dbReference>
<sequence>MFKKQPSIKNYSALKSSDRRRFQSDVFDSYPTIKEFHSVEGAPSFFTEDLQKAKFSSHIDDLGLVYAMDNSPTWFQVNGTEPIPTGKIILIPRKDVLKLEHAANEYPLDLMIPGLVAGSEGLPNLKAGDLVAICINGYKYPLAVGRMALDTSNIAVRSGMKGKAVNLIHVYQDCLWAMGDKSEPPNLESIERSEDSDDEEDDEDVDDLAHQTQSRLTVEEQKDRHQDIPEEDSAHVEEKPQLSTNDIDQLVKDTFYQALVYKLTKGHSPELLPMSASTLYSTYMLPSRPLVNGSEVDVKKSSWKKMQKFLKDMEKAGVCKLKDRKGETHVVSINWSHEALTTAKKYKTLASKPSNAAEKSALPEASTGTPGAAKKEANGATQIQLYYKPKKDTARIFDAVKKDTKQAYNSQEVKNVLMEYVEQENLIDPQEKRMIRIDPILCDAVLKKEEYMTIDRLQRDHLLQRFLDQMQRMHMITLPGKEPILRDGSPRNVLITLETRQGRKTMTKVTGVEWYGLSVDEVCKDLNRRCASSVTANPVHGTSPKNPQQEIMVQGPQTKHVTELLLSQGVPKKYIEVVDKTGKGKKK</sequence>
<comment type="similarity">
    <text evidence="1">Belongs to the eIF2D family.</text>
</comment>
<dbReference type="Pfam" id="PF01253">
    <property type="entry name" value="SUI1"/>
    <property type="match status" value="1"/>
</dbReference>
<evidence type="ECO:0000313" key="5">
    <source>
        <dbReference type="EMBL" id="KAG2189115.1"/>
    </source>
</evidence>
<dbReference type="Gene3D" id="1.10.245.10">
    <property type="entry name" value="SWIB/MDM2 domain"/>
    <property type="match status" value="1"/>
</dbReference>
<dbReference type="InterPro" id="IPR036885">
    <property type="entry name" value="SWIB_MDM2_dom_sf"/>
</dbReference>
<reference evidence="5" key="1">
    <citation type="submission" date="2020-12" db="EMBL/GenBank/DDBJ databases">
        <title>Metabolic potential, ecology and presence of endohyphal bacteria is reflected in genomic diversity of Mucoromycotina.</title>
        <authorList>
            <person name="Muszewska A."/>
            <person name="Okrasinska A."/>
            <person name="Steczkiewicz K."/>
            <person name="Drgas O."/>
            <person name="Orlowska M."/>
            <person name="Perlinska-Lenart U."/>
            <person name="Aleksandrzak-Piekarczyk T."/>
            <person name="Szatraj K."/>
            <person name="Zielenkiewicz U."/>
            <person name="Pilsyk S."/>
            <person name="Malc E."/>
            <person name="Mieczkowski P."/>
            <person name="Kruszewska J.S."/>
            <person name="Biernat P."/>
            <person name="Pawlowska J."/>
        </authorList>
    </citation>
    <scope>NUCLEOTIDE SEQUENCE</scope>
    <source>
        <strain evidence="5">WA0000051536</strain>
    </source>
</reference>
<dbReference type="Pfam" id="PF25304">
    <property type="entry name" value="WHD_eIF2D"/>
    <property type="match status" value="1"/>
</dbReference>
<dbReference type="InterPro" id="IPR036877">
    <property type="entry name" value="SUI1_dom_sf"/>
</dbReference>
<evidence type="ECO:0008006" key="7">
    <source>
        <dbReference type="Google" id="ProtNLM"/>
    </source>
</evidence>
<evidence type="ECO:0000313" key="6">
    <source>
        <dbReference type="Proteomes" id="UP000612746"/>
    </source>
</evidence>
<dbReference type="CDD" id="cd11608">
    <property type="entry name" value="eIF2D_C"/>
    <property type="match status" value="1"/>
</dbReference>
<dbReference type="InterPro" id="IPR003121">
    <property type="entry name" value="SWIB_MDM2_domain"/>
</dbReference>
<feature type="domain" description="SUI1" evidence="3">
    <location>
        <begin position="493"/>
        <end position="569"/>
    </location>
</feature>
<evidence type="ECO:0000259" key="4">
    <source>
        <dbReference type="PROSITE" id="PS51925"/>
    </source>
</evidence>
<dbReference type="OrthoDB" id="199771at2759"/>
<dbReference type="GO" id="GO:0003743">
    <property type="term" value="F:translation initiation factor activity"/>
    <property type="evidence" value="ECO:0007669"/>
    <property type="project" value="InterPro"/>
</dbReference>
<dbReference type="PANTHER" id="PTHR12217">
    <property type="entry name" value="EUKARYOTIC TRANSLATION INITIATION FACTOR 2D"/>
    <property type="match status" value="1"/>
</dbReference>
<dbReference type="EMBL" id="JAEPRA010000001">
    <property type="protein sequence ID" value="KAG2189115.1"/>
    <property type="molecule type" value="Genomic_DNA"/>
</dbReference>
<dbReference type="PANTHER" id="PTHR12217:SF4">
    <property type="entry name" value="EUKARYOTIC TRANSLATION INITIATION FACTOR 2D"/>
    <property type="match status" value="1"/>
</dbReference>
<protein>
    <recommendedName>
        <fullName evidence="7">Eukaryotic translation initiation factor 2D</fullName>
    </recommendedName>
</protein>
<dbReference type="FunFam" id="3.30.780.10:FF:000008">
    <property type="entry name" value="eukaryotic translation initiation factor 2D"/>
    <property type="match status" value="1"/>
</dbReference>
<name>A0A8H7QBM3_9FUNG</name>
<proteinExistence type="inferred from homology"/>